<evidence type="ECO:0000259" key="2">
    <source>
        <dbReference type="PROSITE" id="PS50878"/>
    </source>
</evidence>
<comment type="caution">
    <text evidence="3">The sequence shown here is derived from an EMBL/GenBank/DDBJ whole genome shotgun (WGS) entry which is preliminary data.</text>
</comment>
<dbReference type="Pfam" id="PF00078">
    <property type="entry name" value="RVT_1"/>
    <property type="match status" value="1"/>
</dbReference>
<feature type="region of interest" description="Disordered" evidence="1">
    <location>
        <begin position="366"/>
        <end position="396"/>
    </location>
</feature>
<feature type="region of interest" description="Disordered" evidence="1">
    <location>
        <begin position="28"/>
        <end position="47"/>
    </location>
</feature>
<dbReference type="PANTHER" id="PTHR33116:SF84">
    <property type="entry name" value="RNA-DIRECTED DNA POLYMERASE"/>
    <property type="match status" value="1"/>
</dbReference>
<dbReference type="EMBL" id="JAEFBJ010000013">
    <property type="protein sequence ID" value="KAG7536516.1"/>
    <property type="molecule type" value="Genomic_DNA"/>
</dbReference>
<dbReference type="Proteomes" id="UP000694251">
    <property type="component" value="Chromosome 13"/>
</dbReference>
<dbReference type="CDD" id="cd01650">
    <property type="entry name" value="RT_nLTR_like"/>
    <property type="match status" value="1"/>
</dbReference>
<evidence type="ECO:0000313" key="3">
    <source>
        <dbReference type="EMBL" id="KAG7536516.1"/>
    </source>
</evidence>
<dbReference type="GO" id="GO:0004519">
    <property type="term" value="F:endonuclease activity"/>
    <property type="evidence" value="ECO:0007669"/>
    <property type="project" value="UniProtKB-KW"/>
</dbReference>
<dbReference type="InterPro" id="IPR005135">
    <property type="entry name" value="Endo/exonuclease/phosphatase"/>
</dbReference>
<dbReference type="PROSITE" id="PS50878">
    <property type="entry name" value="RT_POL"/>
    <property type="match status" value="1"/>
</dbReference>
<sequence>MTPSAASPSLPGNTPVAGVDALSLEGVARSEDVQMRNSGEESLAGEKGLSMEAKENISNTNQEVSSNQGRGDQTRKAYWVNVAKKHIFTQQKFVVSEIDGKEKVVVPREVFAGAKPLWEDFLIGKFLNTKAPHVGKIHMIVNKIWRLGDRTSLIDVFEVNETTVKFRIRNEGMRHRILNRGMWNIMDIPMVVSKWTPFAEDAQPAMKSIPLWVTLSNVPTTMFTDKGLEFLFSAVGKPIRLHPKTEACVSFDEAQMLVEADLTKDLPKEYTFTGEEEGELDSVIKYSYPWLPPKCSCCKKWGHLRETCLSPDNKLSHDHVSPELRKVADKEITPSEQSPVLQGEKEKEVVETSDVVPKDSVGVAIESGEGSENVGNKEDAGWITPSNTGRSPGKKQEKLKYGEVSILSNSFSALGGDDGLVTTELGEIANGGEDNNSETCKGSEEVLVEAQGKPEWVEETNFQFGCLLETRVKENKAQRLGNYLFRDWSVLTNYEYNHKGRIWVLWRSSVRLSPFYKSAQVITCSVKLADQEEEFFCSFVYASNIVEERKILWQELKDHFDSPIISRKPWLIIGDFNETLDIQEHSKSDINPMITSGMKDFQELVSYCSIKDMPSHGPIYTWCNKRDNDLILKKLDRVLVNEAWMQVYSQSYSVFEAGGCSDHLRGRINLRSEEGRNMQRKKPFKFVNVITEMEEFKPLVDDYWKETEPLFLSTSTLFRFTKKLKGLKPKIRTLAKDRLGNLVKKSKEAYDDLCKKQEENLSNPSSQSMEVENEAYLRWDFVAGLEEKFLKQKSKLHWLKVGDRNNKTFHRAVATREAQNTIKEIQCSDGRVVTGDAIKLEAESFFKEFLQFKPEDYEGIEVEELQDLLKFRCSETDQAMLTREVSAEEITKVLFSMPNDKSPGPDGYTPEFYKATWDIIGREFVLAVQSFFATGFLPKGINSTILALIPKKSEAKEMRDYRPISCCNVIYKVISKIIANRLKILLPKFIAGNQSAFVKDRLLIENLLLATELVKDYHKDSISTRCAIKIDISKAFDSVQWPFLINVLVAMQFPPVFIHWISLCITTASFSVQVNGDLAGYFQSARGLRQGCSLSPYLFVMSMDVLSKMLDRAADAKQFGFHPKCKQLGLTHLSFADDLMILSDGKIRSIEGIVDVFDKFAKRSGLRISMEKSTVYMAGISPIIRQSIEDKFPFAVGQLPVRYLGLPLVTKRFTAADYTPLIEHLRKRITSWTARYLSFAGRLNLINSVLWSICNFWLAAFRLPRACIQEIDKLCSAFLWSGKEMSSKKAKIAWEQVCKPKTEGGLGLRNLKEANDVCCLKLIWRIVSNRSSLWVKWIDTYLLRKTSFWMVKQNTNAGSWIWKKILKYRDLAKSFSKVEVRNGETTSFWYDNWSTLGRLFETVGERGIIDMGISRESSVAEAWRSRRRRRHRVDHLNEIEEKLAVQRHQRNEANDIVLWKGKNDVYKDKFSTKNTWHNIRSISPTVPWHKGVWFAHATPKHSFCAWLAIQGKLSTGDRMMKWNGSVSGNCVLCANNMETRDHLFFTCNYVTQVWSALAKGLLRTRFTSSWPQILNLVSDRFQDRVETLLLRYVFQATIYTVWRERNGRHHGEISNTSAQLVGWIDKQIRNQLTTIRRMGDRRYDMAFQVWLQARTQT</sequence>
<dbReference type="Pfam" id="PF13966">
    <property type="entry name" value="zf-RVT"/>
    <property type="match status" value="1"/>
</dbReference>
<organism evidence="3 4">
    <name type="scientific">Arabidopsis suecica</name>
    <name type="common">Swedish thale-cress</name>
    <name type="synonym">Cardaminopsis suecica</name>
    <dbReference type="NCBI Taxonomy" id="45249"/>
    <lineage>
        <taxon>Eukaryota</taxon>
        <taxon>Viridiplantae</taxon>
        <taxon>Streptophyta</taxon>
        <taxon>Embryophyta</taxon>
        <taxon>Tracheophyta</taxon>
        <taxon>Spermatophyta</taxon>
        <taxon>Magnoliopsida</taxon>
        <taxon>eudicotyledons</taxon>
        <taxon>Gunneridae</taxon>
        <taxon>Pentapetalae</taxon>
        <taxon>rosids</taxon>
        <taxon>malvids</taxon>
        <taxon>Brassicales</taxon>
        <taxon>Brassicaceae</taxon>
        <taxon>Camelineae</taxon>
        <taxon>Arabidopsis</taxon>
    </lineage>
</organism>
<dbReference type="Pfam" id="PF14111">
    <property type="entry name" value="DUF4283"/>
    <property type="match status" value="1"/>
</dbReference>
<accession>A0A8T1XNU2</accession>
<proteinExistence type="predicted"/>
<dbReference type="InterPro" id="IPR025558">
    <property type="entry name" value="DUF4283"/>
</dbReference>
<keyword evidence="3" id="KW-0255">Endonuclease</keyword>
<gene>
    <name evidence="3" type="ORF">ISN44_As13g004600</name>
</gene>
<keyword evidence="3" id="KW-0378">Hydrolase</keyword>
<name>A0A8T1XNU2_ARASU</name>
<reference evidence="3 4" key="1">
    <citation type="submission" date="2020-12" db="EMBL/GenBank/DDBJ databases">
        <title>Concerted genomic and epigenomic changes stabilize Arabidopsis allopolyploids.</title>
        <authorList>
            <person name="Chen Z."/>
        </authorList>
    </citation>
    <scope>NUCLEOTIDE SEQUENCE [LARGE SCALE GENOMIC DNA]</scope>
    <source>
        <strain evidence="3">As9502</strain>
        <tissue evidence="3">Leaf</tissue>
    </source>
</reference>
<dbReference type="Pfam" id="PF03372">
    <property type="entry name" value="Exo_endo_phos"/>
    <property type="match status" value="1"/>
</dbReference>
<protein>
    <submittedName>
        <fullName evidence="3">Endonuclease/exonuclease/phosphatase superfamily</fullName>
    </submittedName>
</protein>
<evidence type="ECO:0000256" key="1">
    <source>
        <dbReference type="SAM" id="MobiDB-lite"/>
    </source>
</evidence>
<evidence type="ECO:0000313" key="4">
    <source>
        <dbReference type="Proteomes" id="UP000694251"/>
    </source>
</evidence>
<dbReference type="PANTHER" id="PTHR33116">
    <property type="entry name" value="REVERSE TRANSCRIPTASE ZINC-BINDING DOMAIN-CONTAINING PROTEIN-RELATED-RELATED"/>
    <property type="match status" value="1"/>
</dbReference>
<keyword evidence="4" id="KW-1185">Reference proteome</keyword>
<dbReference type="OrthoDB" id="1031171at2759"/>
<feature type="domain" description="Reverse transcriptase" evidence="2">
    <location>
        <begin position="930"/>
        <end position="1208"/>
    </location>
</feature>
<dbReference type="InterPro" id="IPR026960">
    <property type="entry name" value="RVT-Znf"/>
</dbReference>
<keyword evidence="3" id="KW-0540">Nuclease</keyword>
<dbReference type="InterPro" id="IPR000477">
    <property type="entry name" value="RT_dom"/>
</dbReference>